<organism evidence="2 3">
    <name type="scientific">Trichonephila clavipes</name>
    <name type="common">Golden silk orbweaver</name>
    <name type="synonym">Nephila clavipes</name>
    <dbReference type="NCBI Taxonomy" id="2585209"/>
    <lineage>
        <taxon>Eukaryota</taxon>
        <taxon>Metazoa</taxon>
        <taxon>Ecdysozoa</taxon>
        <taxon>Arthropoda</taxon>
        <taxon>Chelicerata</taxon>
        <taxon>Arachnida</taxon>
        <taxon>Araneae</taxon>
        <taxon>Araneomorphae</taxon>
        <taxon>Entelegynae</taxon>
        <taxon>Araneoidea</taxon>
        <taxon>Nephilidae</taxon>
        <taxon>Trichonephila</taxon>
    </lineage>
</organism>
<reference evidence="2" key="1">
    <citation type="submission" date="2020-08" db="EMBL/GenBank/DDBJ databases">
        <title>Multicomponent nature underlies the extraordinary mechanical properties of spider dragline silk.</title>
        <authorList>
            <person name="Kono N."/>
            <person name="Nakamura H."/>
            <person name="Mori M."/>
            <person name="Yoshida Y."/>
            <person name="Ohtoshi R."/>
            <person name="Malay A.D."/>
            <person name="Moran D.A.P."/>
            <person name="Tomita M."/>
            <person name="Numata K."/>
            <person name="Arakawa K."/>
        </authorList>
    </citation>
    <scope>NUCLEOTIDE SEQUENCE</scope>
</reference>
<evidence type="ECO:0000313" key="3">
    <source>
        <dbReference type="Proteomes" id="UP000887159"/>
    </source>
</evidence>
<evidence type="ECO:0000256" key="1">
    <source>
        <dbReference type="SAM" id="MobiDB-lite"/>
    </source>
</evidence>
<evidence type="ECO:0000313" key="2">
    <source>
        <dbReference type="EMBL" id="GFY06653.1"/>
    </source>
</evidence>
<dbReference type="AlphaFoldDB" id="A0A8X6VG68"/>
<sequence>MLGLKHPEGSGGGPTIHESSSFSRCTGCIECFNILKNNFLIISTKQCTITHGNNQKTSPVIYSNASLARDACRSLLHGAYVERNRSSLLDVLHPQLEEELYSMVENISLTTPSKHLLHLCIEGILLALPQKVFPGKMILCVAELLEKIEEGRKITDVAREFDIAHERCFTAVE</sequence>
<comment type="caution">
    <text evidence="2">The sequence shown here is derived from an EMBL/GenBank/DDBJ whole genome shotgun (WGS) entry which is preliminary data.</text>
</comment>
<dbReference type="EMBL" id="BMAU01021261">
    <property type="protein sequence ID" value="GFY06653.1"/>
    <property type="molecule type" value="Genomic_DNA"/>
</dbReference>
<accession>A0A8X6VG68</accession>
<proteinExistence type="predicted"/>
<feature type="region of interest" description="Disordered" evidence="1">
    <location>
        <begin position="1"/>
        <end position="21"/>
    </location>
</feature>
<dbReference type="Proteomes" id="UP000887159">
    <property type="component" value="Unassembled WGS sequence"/>
</dbReference>
<name>A0A8X6VG68_TRICX</name>
<keyword evidence="3" id="KW-1185">Reference proteome</keyword>
<gene>
    <name evidence="2" type="ORF">TNCV_3525091</name>
</gene>
<protein>
    <submittedName>
        <fullName evidence="2">Uncharacterized protein</fullName>
    </submittedName>
</protein>